<feature type="transmembrane region" description="Helical" evidence="1">
    <location>
        <begin position="257"/>
        <end position="277"/>
    </location>
</feature>
<keyword evidence="3" id="KW-1185">Reference proteome</keyword>
<dbReference type="EMBL" id="QUMS01000001">
    <property type="protein sequence ID" value="REG10551.1"/>
    <property type="molecule type" value="Genomic_DNA"/>
</dbReference>
<feature type="transmembrane region" description="Helical" evidence="1">
    <location>
        <begin position="59"/>
        <end position="80"/>
    </location>
</feature>
<evidence type="ECO:0000313" key="3">
    <source>
        <dbReference type="Proteomes" id="UP000256388"/>
    </source>
</evidence>
<comment type="caution">
    <text evidence="2">The sequence shown here is derived from an EMBL/GenBank/DDBJ whole genome shotgun (WGS) entry which is preliminary data.</text>
</comment>
<feature type="transmembrane region" description="Helical" evidence="1">
    <location>
        <begin position="33"/>
        <end position="53"/>
    </location>
</feature>
<dbReference type="GO" id="GO:0016020">
    <property type="term" value="C:membrane"/>
    <property type="evidence" value="ECO:0007669"/>
    <property type="project" value="UniProtKB-SubCell"/>
</dbReference>
<organism evidence="2 3">
    <name type="scientific">Pelolinea submarina</name>
    <dbReference type="NCBI Taxonomy" id="913107"/>
    <lineage>
        <taxon>Bacteria</taxon>
        <taxon>Bacillati</taxon>
        <taxon>Chloroflexota</taxon>
        <taxon>Anaerolineae</taxon>
        <taxon>Anaerolineales</taxon>
        <taxon>Anaerolineaceae</taxon>
        <taxon>Pelolinea</taxon>
    </lineage>
</organism>
<name>A0A347ZU85_9CHLR</name>
<evidence type="ECO:0000313" key="2">
    <source>
        <dbReference type="EMBL" id="REG10551.1"/>
    </source>
</evidence>
<feature type="transmembrane region" description="Helical" evidence="1">
    <location>
        <begin position="6"/>
        <end position="26"/>
    </location>
</feature>
<dbReference type="Proteomes" id="UP000256388">
    <property type="component" value="Unassembled WGS sequence"/>
</dbReference>
<keyword evidence="1" id="KW-1133">Transmembrane helix</keyword>
<accession>A0A347ZU85</accession>
<protein>
    <recommendedName>
        <fullName evidence="4">O-antigen ligase</fullName>
    </recommendedName>
</protein>
<evidence type="ECO:0000256" key="1">
    <source>
        <dbReference type="SAM" id="Phobius"/>
    </source>
</evidence>
<keyword evidence="1" id="KW-0472">Membrane</keyword>
<feature type="transmembrane region" description="Helical" evidence="1">
    <location>
        <begin position="146"/>
        <end position="165"/>
    </location>
</feature>
<dbReference type="OrthoDB" id="4074538at2"/>
<dbReference type="RefSeq" id="WP_116223722.1">
    <property type="nucleotide sequence ID" value="NZ_AP018437.1"/>
</dbReference>
<dbReference type="AlphaFoldDB" id="A0A347ZU85"/>
<sequence>MIDIISAASILVITVLLMAFALALFLRSPQIAIMVILVLFGIDNLLPSGLPIAQLGRFSINPLDIFSVLMVETAVIRLLLSKSKPGRNFIFPILMLGGLLGVSLVRGIYLFGLESAINNFRDYLFFFSSIFITITLRYKEKSLLQFIYWWGIITWALFCLALWRWSMVALGLAQNPDWIAPGGMMTRVLTATQTFYLLQTLVLSWVFRQQKGVLPLQRLMPYSIIPAIILLQQRTVWVIFLFLLLCIFLLVRKMRPVFLFTLLAVGLLGTIFTLVLWENPLLDSLAGSAMNLENFKWRVAGWIELLSPDRFQNGLDYAIGQPFGTGYKRYLFGSKYAIFYTPHNFYVQTFLNIGGFGLFILLLIYFRALKSLLIDRQDRLKLAFVLILVSQMLFFMTYGPSYEQGIMLGFAILLSGLKNQPKAAP</sequence>
<evidence type="ECO:0008006" key="4">
    <source>
        <dbReference type="Google" id="ProtNLM"/>
    </source>
</evidence>
<feature type="transmembrane region" description="Helical" evidence="1">
    <location>
        <begin position="345"/>
        <end position="368"/>
    </location>
</feature>
<keyword evidence="1" id="KW-0812">Transmembrane</keyword>
<proteinExistence type="predicted"/>
<feature type="transmembrane region" description="Helical" evidence="1">
    <location>
        <begin position="224"/>
        <end position="250"/>
    </location>
</feature>
<feature type="transmembrane region" description="Helical" evidence="1">
    <location>
        <begin position="380"/>
        <end position="398"/>
    </location>
</feature>
<gene>
    <name evidence="2" type="ORF">DFR64_0410</name>
</gene>
<feature type="transmembrane region" description="Helical" evidence="1">
    <location>
        <begin position="123"/>
        <end position="139"/>
    </location>
</feature>
<reference evidence="2 3" key="1">
    <citation type="submission" date="2018-08" db="EMBL/GenBank/DDBJ databases">
        <title>Genomic Encyclopedia of Type Strains, Phase IV (KMG-IV): sequencing the most valuable type-strain genomes for metagenomic binning, comparative biology and taxonomic classification.</title>
        <authorList>
            <person name="Goeker M."/>
        </authorList>
    </citation>
    <scope>NUCLEOTIDE SEQUENCE [LARGE SCALE GENOMIC DNA]</scope>
    <source>
        <strain evidence="2 3">DSM 23923</strain>
    </source>
</reference>
<feature type="transmembrane region" description="Helical" evidence="1">
    <location>
        <begin position="89"/>
        <end position="111"/>
    </location>
</feature>